<reference evidence="1 2" key="1">
    <citation type="journal article" date="2019" name="Commun. Biol.">
        <title>The bagworm genome reveals a unique fibroin gene that provides high tensile strength.</title>
        <authorList>
            <person name="Kono N."/>
            <person name="Nakamura H."/>
            <person name="Ohtoshi R."/>
            <person name="Tomita M."/>
            <person name="Numata K."/>
            <person name="Arakawa K."/>
        </authorList>
    </citation>
    <scope>NUCLEOTIDE SEQUENCE [LARGE SCALE GENOMIC DNA]</scope>
</reference>
<dbReference type="Proteomes" id="UP000299102">
    <property type="component" value="Unassembled WGS sequence"/>
</dbReference>
<protein>
    <submittedName>
        <fullName evidence="1">Uncharacterized protein</fullName>
    </submittedName>
</protein>
<sequence length="81" mass="8948">MRGPTTARRSTVWGSRSSTLSYPISGTCAGLRDTYATSGELRESSRHWESLGTGTGWVHLPYRARERPGEVGRGFGLIRSY</sequence>
<gene>
    <name evidence="1" type="ORF">EVAR_22569_1</name>
</gene>
<proteinExistence type="predicted"/>
<dbReference type="EMBL" id="BGZK01000138">
    <property type="protein sequence ID" value="GBP22283.1"/>
    <property type="molecule type" value="Genomic_DNA"/>
</dbReference>
<keyword evidence="2" id="KW-1185">Reference proteome</keyword>
<organism evidence="1 2">
    <name type="scientific">Eumeta variegata</name>
    <name type="common">Bagworm moth</name>
    <name type="synonym">Eumeta japonica</name>
    <dbReference type="NCBI Taxonomy" id="151549"/>
    <lineage>
        <taxon>Eukaryota</taxon>
        <taxon>Metazoa</taxon>
        <taxon>Ecdysozoa</taxon>
        <taxon>Arthropoda</taxon>
        <taxon>Hexapoda</taxon>
        <taxon>Insecta</taxon>
        <taxon>Pterygota</taxon>
        <taxon>Neoptera</taxon>
        <taxon>Endopterygota</taxon>
        <taxon>Lepidoptera</taxon>
        <taxon>Glossata</taxon>
        <taxon>Ditrysia</taxon>
        <taxon>Tineoidea</taxon>
        <taxon>Psychidae</taxon>
        <taxon>Oiketicinae</taxon>
        <taxon>Eumeta</taxon>
    </lineage>
</organism>
<comment type="caution">
    <text evidence="1">The sequence shown here is derived from an EMBL/GenBank/DDBJ whole genome shotgun (WGS) entry which is preliminary data.</text>
</comment>
<evidence type="ECO:0000313" key="2">
    <source>
        <dbReference type="Proteomes" id="UP000299102"/>
    </source>
</evidence>
<name>A0A4C1U7A7_EUMVA</name>
<dbReference type="AlphaFoldDB" id="A0A4C1U7A7"/>
<accession>A0A4C1U7A7</accession>
<evidence type="ECO:0000313" key="1">
    <source>
        <dbReference type="EMBL" id="GBP22283.1"/>
    </source>
</evidence>